<dbReference type="Proteomes" id="UP000286235">
    <property type="component" value="Unassembled WGS sequence"/>
</dbReference>
<organism evidence="2 3">
    <name type="scientific">Caldibacillus debilis GB1</name>
    <dbReference type="NCBI Taxonomy" id="1339248"/>
    <lineage>
        <taxon>Bacteria</taxon>
        <taxon>Bacillati</taxon>
        <taxon>Bacillota</taxon>
        <taxon>Bacilli</taxon>
        <taxon>Bacillales</taxon>
        <taxon>Bacillaceae</taxon>
        <taxon>Caldibacillus</taxon>
    </lineage>
</organism>
<evidence type="ECO:0000313" key="2">
    <source>
        <dbReference type="EMBL" id="RKO63259.1"/>
    </source>
</evidence>
<sequence length="168" mass="18166">MLWGPCGGKRTEGGGGSVGRLGQGRPPLFVIRPRIGGPGGLQRSPSAGMGQRGAKPGLCHRNLSSFFYGNPHVLAVPPRHGTAAGKKPRKGRRMLPVDAGLPRSSGKIFFARRTKRRHNEGPFEKGKPLEKVRCDGSPRRMRTGRRNPNPGVRGPFQASSLSSEPFLW</sequence>
<feature type="compositionally biased region" description="Basic and acidic residues" evidence="1">
    <location>
        <begin position="119"/>
        <end position="138"/>
    </location>
</feature>
<comment type="caution">
    <text evidence="2">The sequence shown here is derived from an EMBL/GenBank/DDBJ whole genome shotgun (WGS) entry which is preliminary data.</text>
</comment>
<evidence type="ECO:0000313" key="3">
    <source>
        <dbReference type="Proteomes" id="UP000286235"/>
    </source>
</evidence>
<reference evidence="2 3" key="1">
    <citation type="submission" date="2013-12" db="EMBL/GenBank/DDBJ databases">
        <title>Genome and proteome characterization of Caldibacillus debilis GB1 derived from a cellulolytic aero-tolerant co-culture.</title>
        <authorList>
            <person name="Wushke S.T."/>
            <person name="Zhang X."/>
            <person name="Fristensky B."/>
            <person name="Wilkins J.A."/>
            <person name="Levin D.B."/>
            <person name="Sparling R."/>
        </authorList>
    </citation>
    <scope>NUCLEOTIDE SEQUENCE [LARGE SCALE GENOMIC DNA]</scope>
    <source>
        <strain evidence="2 3">GB1</strain>
    </source>
</reference>
<feature type="region of interest" description="Disordered" evidence="1">
    <location>
        <begin position="1"/>
        <end position="56"/>
    </location>
</feature>
<name>A0A420VHZ7_9BACI</name>
<feature type="compositionally biased region" description="Gly residues" evidence="1">
    <location>
        <begin position="13"/>
        <end position="22"/>
    </location>
</feature>
<keyword evidence="3" id="KW-1185">Reference proteome</keyword>
<dbReference type="EMBL" id="AZRV01000010">
    <property type="protein sequence ID" value="RKO63259.1"/>
    <property type="molecule type" value="Genomic_DNA"/>
</dbReference>
<dbReference type="AlphaFoldDB" id="A0A420VHZ7"/>
<feature type="region of interest" description="Disordered" evidence="1">
    <location>
        <begin position="78"/>
        <end position="102"/>
    </location>
</feature>
<evidence type="ECO:0000256" key="1">
    <source>
        <dbReference type="SAM" id="MobiDB-lite"/>
    </source>
</evidence>
<gene>
    <name evidence="2" type="ORF">Cdeb_03063</name>
</gene>
<protein>
    <submittedName>
        <fullName evidence="2">Uncharacterized protein</fullName>
    </submittedName>
</protein>
<feature type="region of interest" description="Disordered" evidence="1">
    <location>
        <begin position="114"/>
        <end position="168"/>
    </location>
</feature>
<feature type="compositionally biased region" description="Polar residues" evidence="1">
    <location>
        <begin position="157"/>
        <end position="168"/>
    </location>
</feature>
<accession>A0A420VHZ7</accession>
<proteinExistence type="predicted"/>